<proteinExistence type="predicted"/>
<sequence length="208" mass="21769">MSMAQLDQYLSFVVQISQPPPPPPPMMQLLQKSSSASLVASSSAFSREEAQTLESLRKLSAAVKQAVNASAAAGSAQLQPETLADITSSMRSMQQLILAGIPMTNDPAAAQQFWGHLLRLLPALEPEDHGLLFTPQQLAVLLWGFARKPPSAAAAEVMRQQVAAAEQAVQAADATGAGGAGVGMLSTKEQSVIAWAAARLRKAGLVDA</sequence>
<name>A0ABY8U7T2_TETOB</name>
<reference evidence="1 2" key="1">
    <citation type="submission" date="2023-05" db="EMBL/GenBank/DDBJ databases">
        <title>A 100% complete, gapless, phased diploid assembly of the Scenedesmus obliquus UTEX 3031 genome.</title>
        <authorList>
            <person name="Biondi T.C."/>
            <person name="Hanschen E.R."/>
            <person name="Kwon T."/>
            <person name="Eng W."/>
            <person name="Kruse C.P.S."/>
            <person name="Koehler S.I."/>
            <person name="Kunde Y."/>
            <person name="Gleasner C.D."/>
            <person name="You Mak K.T."/>
            <person name="Polle J."/>
            <person name="Hovde B.T."/>
            <person name="Starkenburg S.R."/>
        </authorList>
    </citation>
    <scope>NUCLEOTIDE SEQUENCE [LARGE SCALE GENOMIC DNA]</scope>
    <source>
        <strain evidence="1 2">DOE0152z</strain>
    </source>
</reference>
<accession>A0ABY8U7T2</accession>
<evidence type="ECO:0000313" key="2">
    <source>
        <dbReference type="Proteomes" id="UP001244341"/>
    </source>
</evidence>
<gene>
    <name evidence="1" type="ORF">OEZ85_014243</name>
</gene>
<dbReference type="EMBL" id="CP126215">
    <property type="protein sequence ID" value="WIA17385.1"/>
    <property type="molecule type" value="Genomic_DNA"/>
</dbReference>
<evidence type="ECO:0000313" key="1">
    <source>
        <dbReference type="EMBL" id="WIA17385.1"/>
    </source>
</evidence>
<keyword evidence="2" id="KW-1185">Reference proteome</keyword>
<protein>
    <submittedName>
        <fullName evidence="1">Uncharacterized protein</fullName>
    </submittedName>
</protein>
<organism evidence="1 2">
    <name type="scientific">Tetradesmus obliquus</name>
    <name type="common">Green alga</name>
    <name type="synonym">Acutodesmus obliquus</name>
    <dbReference type="NCBI Taxonomy" id="3088"/>
    <lineage>
        <taxon>Eukaryota</taxon>
        <taxon>Viridiplantae</taxon>
        <taxon>Chlorophyta</taxon>
        <taxon>core chlorophytes</taxon>
        <taxon>Chlorophyceae</taxon>
        <taxon>CS clade</taxon>
        <taxon>Sphaeropleales</taxon>
        <taxon>Scenedesmaceae</taxon>
        <taxon>Tetradesmus</taxon>
    </lineage>
</organism>
<dbReference type="Proteomes" id="UP001244341">
    <property type="component" value="Chromosome 8b"/>
</dbReference>